<comment type="caution">
    <text evidence="1">The sequence shown here is derived from an EMBL/GenBank/DDBJ whole genome shotgun (WGS) entry which is preliminary data.</text>
</comment>
<reference evidence="1" key="1">
    <citation type="journal article" date="2018" name="Genome Biol.">
        <title>SKESA: strategic k-mer extension for scrupulous assemblies.</title>
        <authorList>
            <person name="Souvorov A."/>
            <person name="Agarwala R."/>
            <person name="Lipman D.J."/>
        </authorList>
    </citation>
    <scope>NUCLEOTIDE SEQUENCE</scope>
    <source>
        <strain evidence="1">Salmonella enterica</strain>
    </source>
</reference>
<dbReference type="AlphaFoldDB" id="A0A3Y6XZE0"/>
<dbReference type="EMBL" id="DAAGNV010000011">
    <property type="protein sequence ID" value="HAB3830530.1"/>
    <property type="molecule type" value="Genomic_DNA"/>
</dbReference>
<organism evidence="1">
    <name type="scientific">Salmonella infantis</name>
    <dbReference type="NCBI Taxonomy" id="595"/>
    <lineage>
        <taxon>Bacteria</taxon>
        <taxon>Pseudomonadati</taxon>
        <taxon>Pseudomonadota</taxon>
        <taxon>Gammaproteobacteria</taxon>
        <taxon>Enterobacterales</taxon>
        <taxon>Enterobacteriaceae</taxon>
        <taxon>Salmonella</taxon>
    </lineage>
</organism>
<accession>A0A3Y6XZE0</accession>
<sequence>MHRIPGEIPHHKTKNIKLMAIVQRLQRIMVNENLTPDELVVCAEIVRDNYGRFNHIGQSRVTPPPRRR</sequence>
<evidence type="ECO:0000313" key="1">
    <source>
        <dbReference type="EMBL" id="HAB3830530.1"/>
    </source>
</evidence>
<gene>
    <name evidence="1" type="ORF">GB420_17920</name>
</gene>
<reference evidence="1" key="2">
    <citation type="submission" date="2019-10" db="EMBL/GenBank/DDBJ databases">
        <authorList>
            <consortium name="NCBI Pathogen Detection Project"/>
        </authorList>
    </citation>
    <scope>NUCLEOTIDE SEQUENCE</scope>
    <source>
        <strain evidence="1">Salmonella enterica</strain>
    </source>
</reference>
<name>A0A3Y6XZE0_SALIN</name>
<proteinExistence type="predicted"/>
<protein>
    <submittedName>
        <fullName evidence="1">Uncharacterized protein</fullName>
    </submittedName>
</protein>